<proteinExistence type="predicted"/>
<dbReference type="InterPro" id="IPR008538">
    <property type="entry name" value="Uma2"/>
</dbReference>
<dbReference type="CDD" id="cd06260">
    <property type="entry name" value="DUF820-like"/>
    <property type="match status" value="1"/>
</dbReference>
<keyword evidence="2" id="KW-0540">Nuclease</keyword>
<reference evidence="2" key="1">
    <citation type="journal article" date="2020" name="mSystems">
        <title>Genome- and Community-Level Interaction Insights into Carbon Utilization and Element Cycling Functions of Hydrothermarchaeota in Hydrothermal Sediment.</title>
        <authorList>
            <person name="Zhou Z."/>
            <person name="Liu Y."/>
            <person name="Xu W."/>
            <person name="Pan J."/>
            <person name="Luo Z.H."/>
            <person name="Li M."/>
        </authorList>
    </citation>
    <scope>NUCLEOTIDE SEQUENCE [LARGE SCALE GENOMIC DNA]</scope>
    <source>
        <strain evidence="2">SpSt-339</strain>
    </source>
</reference>
<evidence type="ECO:0000313" key="2">
    <source>
        <dbReference type="EMBL" id="HEN15476.1"/>
    </source>
</evidence>
<comment type="caution">
    <text evidence="2">The sequence shown here is derived from an EMBL/GenBank/DDBJ whole genome shotgun (WGS) entry which is preliminary data.</text>
</comment>
<dbReference type="GO" id="GO:0004519">
    <property type="term" value="F:endonuclease activity"/>
    <property type="evidence" value="ECO:0007669"/>
    <property type="project" value="UniProtKB-KW"/>
</dbReference>
<dbReference type="SUPFAM" id="SSF52980">
    <property type="entry name" value="Restriction endonuclease-like"/>
    <property type="match status" value="1"/>
</dbReference>
<gene>
    <name evidence="2" type="ORF">ENQ76_08425</name>
</gene>
<dbReference type="PANTHER" id="PTHR34107:SF1">
    <property type="entry name" value="SLL0198 PROTEIN"/>
    <property type="match status" value="1"/>
</dbReference>
<dbReference type="InterPro" id="IPR011335">
    <property type="entry name" value="Restrct_endonuc-II-like"/>
</dbReference>
<feature type="domain" description="Putative restriction endonuclease" evidence="1">
    <location>
        <begin position="11"/>
        <end position="127"/>
    </location>
</feature>
<name>A0A7C2PAE7_9PLAN</name>
<keyword evidence="2" id="KW-0378">Hydrolase</keyword>
<dbReference type="PANTHER" id="PTHR34107">
    <property type="entry name" value="SLL0198 PROTEIN-RELATED"/>
    <property type="match status" value="1"/>
</dbReference>
<sequence>MSTATHRMTADELFLLPHDGTKRYRLIAGELRTMSPAGSQHGFVADNVAHYLNCFIRPRRLGKIFAAGTGFVVQRNPDTVLASDVSFVLRDHIPAGGPLREFFPGPPDPAVEVISPSDCQDEIDEKVEV</sequence>
<dbReference type="AlphaFoldDB" id="A0A7C2PAE7"/>
<dbReference type="Pfam" id="PF05685">
    <property type="entry name" value="Uma2"/>
    <property type="match status" value="1"/>
</dbReference>
<organism evidence="2">
    <name type="scientific">Schlesneria paludicola</name>
    <dbReference type="NCBI Taxonomy" id="360056"/>
    <lineage>
        <taxon>Bacteria</taxon>
        <taxon>Pseudomonadati</taxon>
        <taxon>Planctomycetota</taxon>
        <taxon>Planctomycetia</taxon>
        <taxon>Planctomycetales</taxon>
        <taxon>Planctomycetaceae</taxon>
        <taxon>Schlesneria</taxon>
    </lineage>
</organism>
<dbReference type="InterPro" id="IPR012296">
    <property type="entry name" value="Nuclease_put_TT1808"/>
</dbReference>
<keyword evidence="2" id="KW-0255">Endonuclease</keyword>
<accession>A0A7C2PAE7</accession>
<protein>
    <submittedName>
        <fullName evidence="2">Uma2 family endonuclease</fullName>
    </submittedName>
</protein>
<evidence type="ECO:0000259" key="1">
    <source>
        <dbReference type="Pfam" id="PF05685"/>
    </source>
</evidence>
<dbReference type="EMBL" id="DSOK01000244">
    <property type="protein sequence ID" value="HEN15476.1"/>
    <property type="molecule type" value="Genomic_DNA"/>
</dbReference>
<dbReference type="Gene3D" id="3.90.1570.10">
    <property type="entry name" value="tt1808, chain A"/>
    <property type="match status" value="1"/>
</dbReference>